<proteinExistence type="predicted"/>
<reference evidence="3 4" key="1">
    <citation type="submission" date="2019-02" db="EMBL/GenBank/DDBJ databases">
        <title>Genome sequencing of the rare red list fungi Phellinidium pouzarii.</title>
        <authorList>
            <person name="Buettner E."/>
            <person name="Kellner H."/>
        </authorList>
    </citation>
    <scope>NUCLEOTIDE SEQUENCE [LARGE SCALE GENOMIC DNA]</scope>
    <source>
        <strain evidence="3 4">DSM 108285</strain>
    </source>
</reference>
<dbReference type="PANTHER" id="PTHR11203:SF11">
    <property type="entry name" value="CLEAVAGE AND POLYADENYLATION SPECIFICITY FACTOR SUBUNIT 3"/>
    <property type="match status" value="1"/>
</dbReference>
<keyword evidence="1" id="KW-0378">Hydrolase</keyword>
<dbReference type="SUPFAM" id="SSF56281">
    <property type="entry name" value="Metallo-hydrolase/oxidoreductase"/>
    <property type="match status" value="1"/>
</dbReference>
<protein>
    <recommendedName>
        <fullName evidence="2">Beta-Casp domain-containing protein</fullName>
    </recommendedName>
</protein>
<evidence type="ECO:0000313" key="4">
    <source>
        <dbReference type="Proteomes" id="UP000308199"/>
    </source>
</evidence>
<accession>A0A4S4KWZ4</accession>
<dbReference type="AlphaFoldDB" id="A0A4S4KWZ4"/>
<gene>
    <name evidence="3" type="ORF">EW145_g6682</name>
</gene>
<dbReference type="InterPro" id="IPR050698">
    <property type="entry name" value="MBL"/>
</dbReference>
<dbReference type="EMBL" id="SGPK01000534">
    <property type="protein sequence ID" value="THH02931.1"/>
    <property type="molecule type" value="Genomic_DNA"/>
</dbReference>
<dbReference type="InterPro" id="IPR036866">
    <property type="entry name" value="RibonucZ/Hydroxyglut_hydro"/>
</dbReference>
<evidence type="ECO:0000313" key="3">
    <source>
        <dbReference type="EMBL" id="THH02931.1"/>
    </source>
</evidence>
<dbReference type="GO" id="GO:0004521">
    <property type="term" value="F:RNA endonuclease activity"/>
    <property type="evidence" value="ECO:0007669"/>
    <property type="project" value="TreeGrafter"/>
</dbReference>
<sequence length="442" mass="49769">MGLASLPFVDELDWSIVDALLVTHFHLDHAASLTYIMEKTNFKDGKGKVYMMHPTKAAYKFMMQDFARYISSTARPFTPFHAGHVLGACMFLINIAGLNILYTGDYSREEDRHLVKAEVSPVRPDVLIVESTYGVQGHEGRDEKELRFTSLVHKIIRRGGHVLVPTFALGRAQELLLILEEYWEKHPDLHDVPIYYVSSLARKCMAIYQTYISILPQVQGWEKKISEGPPCIVLASPGMLEGGPSRELLEMWAPDPRKGLIITGYSVERTMARDILNEPSEIIGVKGNFTIQRRISVDYISFSAQHVDGPQNSEFKLISSRHKYVAIRDSGCRTSKAEHHLVLGSLVSKDYSHTLLDPPATPARYCRLIDVRCYATAEDCARRRGGELVRWHLEGMYGTLSKRASISNWGADIEGYGFFASFSFGSTYEMCGLINIVCNYTG</sequence>
<dbReference type="InterPro" id="IPR001279">
    <property type="entry name" value="Metallo-B-lactamas"/>
</dbReference>
<dbReference type="Gene3D" id="3.60.15.10">
    <property type="entry name" value="Ribonuclease Z/Hydroxyacylglutathione hydrolase-like"/>
    <property type="match status" value="2"/>
</dbReference>
<dbReference type="GO" id="GO:0005847">
    <property type="term" value="C:mRNA cleavage and polyadenylation specificity factor complex"/>
    <property type="evidence" value="ECO:0007669"/>
    <property type="project" value="TreeGrafter"/>
</dbReference>
<dbReference type="SMART" id="SM01027">
    <property type="entry name" value="Beta-Casp"/>
    <property type="match status" value="1"/>
</dbReference>
<organism evidence="3 4">
    <name type="scientific">Phellinidium pouzarii</name>
    <dbReference type="NCBI Taxonomy" id="167371"/>
    <lineage>
        <taxon>Eukaryota</taxon>
        <taxon>Fungi</taxon>
        <taxon>Dikarya</taxon>
        <taxon>Basidiomycota</taxon>
        <taxon>Agaricomycotina</taxon>
        <taxon>Agaricomycetes</taxon>
        <taxon>Hymenochaetales</taxon>
        <taxon>Hymenochaetaceae</taxon>
        <taxon>Phellinidium</taxon>
    </lineage>
</organism>
<name>A0A4S4KWZ4_9AGAM</name>
<dbReference type="Pfam" id="PF00753">
    <property type="entry name" value="Lactamase_B"/>
    <property type="match status" value="1"/>
</dbReference>
<dbReference type="OrthoDB" id="10249535at2759"/>
<dbReference type="PANTHER" id="PTHR11203">
    <property type="entry name" value="CLEAVAGE AND POLYADENYLATION SPECIFICITY FACTOR FAMILY MEMBER"/>
    <property type="match status" value="1"/>
</dbReference>
<dbReference type="Pfam" id="PF10996">
    <property type="entry name" value="Beta-Casp"/>
    <property type="match status" value="1"/>
</dbReference>
<dbReference type="Gene3D" id="3.40.50.10890">
    <property type="match status" value="1"/>
</dbReference>
<dbReference type="GO" id="GO:0003723">
    <property type="term" value="F:RNA binding"/>
    <property type="evidence" value="ECO:0007669"/>
    <property type="project" value="TreeGrafter"/>
</dbReference>
<feature type="domain" description="Beta-Casp" evidence="2">
    <location>
        <begin position="172"/>
        <end position="275"/>
    </location>
</feature>
<comment type="caution">
    <text evidence="3">The sequence shown here is derived from an EMBL/GenBank/DDBJ whole genome shotgun (WGS) entry which is preliminary data.</text>
</comment>
<dbReference type="GO" id="GO:0004534">
    <property type="term" value="F:5'-3' RNA exonuclease activity"/>
    <property type="evidence" value="ECO:0007669"/>
    <property type="project" value="TreeGrafter"/>
</dbReference>
<evidence type="ECO:0000256" key="1">
    <source>
        <dbReference type="ARBA" id="ARBA00022801"/>
    </source>
</evidence>
<dbReference type="InterPro" id="IPR022712">
    <property type="entry name" value="Beta_Casp"/>
</dbReference>
<evidence type="ECO:0000259" key="2">
    <source>
        <dbReference type="SMART" id="SM01027"/>
    </source>
</evidence>
<dbReference type="Proteomes" id="UP000308199">
    <property type="component" value="Unassembled WGS sequence"/>
</dbReference>
<dbReference type="GO" id="GO:0006398">
    <property type="term" value="P:mRNA 3'-end processing by stem-loop binding and cleavage"/>
    <property type="evidence" value="ECO:0007669"/>
    <property type="project" value="TreeGrafter"/>
</dbReference>
<keyword evidence="4" id="KW-1185">Reference proteome</keyword>